<dbReference type="PANTHER" id="PTHR39207">
    <property type="entry name" value="ALPHA-GLUCURONIDASE A"/>
    <property type="match status" value="1"/>
</dbReference>
<evidence type="ECO:0000256" key="2">
    <source>
        <dbReference type="PIRNR" id="PIRNR029900"/>
    </source>
</evidence>
<keyword evidence="2" id="KW-0858">Xylan degradation</keyword>
<dbReference type="InterPro" id="IPR011100">
    <property type="entry name" value="Glyco_hydro_67_cat"/>
</dbReference>
<sequence>MTPPGPPGSPDPYGVHPAWLPDEAFRPIGSRRTLLRGGGPLAGTVHEEVARACARYGGSVRRQAAGPDDGAATGGDDRVETGGPYDLVLALTAAGPLPAVAEAVLAGFRRGSVPDDGPAAEGRSIEDEGIGEEGYVVARRDGVTVVLADSAAGLLYGLFHVVRLGEEAFGAERPAERHRPAARLRMLDHWDNVAVHPVMGQVERGYAGGSIFWRDGAPRDDLTRVAAYGRLLAACGVNAVAVNNVNVHAAETRLLTDRLGDVAAIADRLRPYGVRVHLSVNFAAPLALGGTATADPLDEDVRAWWAAVTTRVYEAIPDFGGYVVKADSEGQPGPHAYGRDHADGANLLAGALAPFGGVVHWRAFVYNHRQDWRDRSTDRARAAYDHFAPLDGRFRDNVILQVKHGPIDFQVREPVSPVIAAMPRTRVALELQVTQEYTGQQRHVCYLAPMWSEVLGFRPWGPAGPGVADIVAGGVAGGGLVGVSNAGDDPYWTGHPLAQANLYAFGRLAWAPSSDPAAILDEWIGLTFPPAAGRDHRRLREALHEIMDDSCGTYERYTAPLGVGFMVRPGHHYGPDVDGYEYTPWGTYHFADRDGVGVDRTRATGTGFTGQYPPPWSEVYESLTRCPDELLLFFHHVPYGHVLHDGSTVIQHIYDTHFAGVEEVERARLRWAELAGLVPAALHARVRELFAEQLRCAEEWRDQVNAYFLRKSGAPDAQGRHIP</sequence>
<reference evidence="5 6" key="1">
    <citation type="submission" date="2021-01" db="EMBL/GenBank/DDBJ databases">
        <title>Whole genome shotgun sequence of Microbispora amethystogenes NBRC 101907.</title>
        <authorList>
            <person name="Komaki H."/>
            <person name="Tamura T."/>
        </authorList>
    </citation>
    <scope>NUCLEOTIDE SEQUENCE [LARGE SCALE GENOMIC DNA]</scope>
    <source>
        <strain evidence="5 6">NBRC 101907</strain>
    </source>
</reference>
<keyword evidence="1 2" id="KW-0378">Hydrolase</keyword>
<dbReference type="InterPro" id="IPR029018">
    <property type="entry name" value="Hex-like_dom2"/>
</dbReference>
<evidence type="ECO:0000313" key="5">
    <source>
        <dbReference type="EMBL" id="GIH36886.1"/>
    </source>
</evidence>
<dbReference type="Proteomes" id="UP000651728">
    <property type="component" value="Unassembled WGS sequence"/>
</dbReference>
<keyword evidence="2" id="KW-0326">Glycosidase</keyword>
<dbReference type="InterPro" id="IPR011099">
    <property type="entry name" value="Glyco_hydro_67_C"/>
</dbReference>
<dbReference type="EMBL" id="BOOB01000072">
    <property type="protein sequence ID" value="GIH36886.1"/>
    <property type="molecule type" value="Genomic_DNA"/>
</dbReference>
<keyword evidence="2" id="KW-0624">Polysaccharide degradation</keyword>
<keyword evidence="2" id="KW-0119">Carbohydrate metabolism</keyword>
<gene>
    <name evidence="5" type="primary">aguA</name>
    <name evidence="5" type="ORF">Mam01_70500</name>
</gene>
<keyword evidence="6" id="KW-1185">Reference proteome</keyword>
<comment type="similarity">
    <text evidence="2">Belongs to the glycosyl hydrolase 67 family.</text>
</comment>
<dbReference type="InterPro" id="IPR037054">
    <property type="entry name" value="A-glucoronidase_C_sf"/>
</dbReference>
<protein>
    <submittedName>
        <fullName evidence="5">Xylan alpha-(1-&gt;2)-glucuronosidase</fullName>
    </submittedName>
</protein>
<dbReference type="PANTHER" id="PTHR39207:SF1">
    <property type="entry name" value="ALPHA-GLUCURONIDASE A"/>
    <property type="match status" value="1"/>
</dbReference>
<accession>A0ABQ4FPZ1</accession>
<comment type="caution">
    <text evidence="5">The sequence shown here is derived from an EMBL/GenBank/DDBJ whole genome shotgun (WGS) entry which is preliminary data.</text>
</comment>
<dbReference type="Gene3D" id="3.30.379.10">
    <property type="entry name" value="Chitobiase/beta-hexosaminidase domain 2-like"/>
    <property type="match status" value="1"/>
</dbReference>
<dbReference type="PIRSF" id="PIRSF029900">
    <property type="entry name" value="Alpha-glucuronds"/>
    <property type="match status" value="1"/>
</dbReference>
<dbReference type="Gene3D" id="3.20.20.80">
    <property type="entry name" value="Glycosidases"/>
    <property type="match status" value="1"/>
</dbReference>
<dbReference type="SUPFAM" id="SSF55545">
    <property type="entry name" value="beta-N-acetylhexosaminidase-like domain"/>
    <property type="match status" value="1"/>
</dbReference>
<organism evidence="5 6">
    <name type="scientific">Microbispora amethystogenes</name>
    <dbReference type="NCBI Taxonomy" id="1427754"/>
    <lineage>
        <taxon>Bacteria</taxon>
        <taxon>Bacillati</taxon>
        <taxon>Actinomycetota</taxon>
        <taxon>Actinomycetes</taxon>
        <taxon>Streptosporangiales</taxon>
        <taxon>Streptosporangiaceae</taxon>
        <taxon>Microbispora</taxon>
    </lineage>
</organism>
<evidence type="ECO:0000256" key="1">
    <source>
        <dbReference type="ARBA" id="ARBA00022801"/>
    </source>
</evidence>
<dbReference type="SUPFAM" id="SSF51445">
    <property type="entry name" value="(Trans)glycosidases"/>
    <property type="match status" value="1"/>
</dbReference>
<dbReference type="Gene3D" id="3.90.1330.10">
    <property type="entry name" value="Alpha-glucuronidase, C-terminal domain"/>
    <property type="match status" value="1"/>
</dbReference>
<dbReference type="Pfam" id="PF07488">
    <property type="entry name" value="Glyco_hydro_67M"/>
    <property type="match status" value="1"/>
</dbReference>
<name>A0ABQ4FPZ1_9ACTN</name>
<evidence type="ECO:0000313" key="6">
    <source>
        <dbReference type="Proteomes" id="UP000651728"/>
    </source>
</evidence>
<dbReference type="InterPro" id="IPR017853">
    <property type="entry name" value="GH"/>
</dbReference>
<dbReference type="RefSeq" id="WP_204289536.1">
    <property type="nucleotide sequence ID" value="NZ_BAABEJ010000037.1"/>
</dbReference>
<evidence type="ECO:0000259" key="3">
    <source>
        <dbReference type="Pfam" id="PF07477"/>
    </source>
</evidence>
<dbReference type="Pfam" id="PF07477">
    <property type="entry name" value="Glyco_hydro_67C"/>
    <property type="match status" value="1"/>
</dbReference>
<proteinExistence type="inferred from homology"/>
<feature type="domain" description="Glycosyl hydrolase family 67 catalytic" evidence="4">
    <location>
        <begin position="177"/>
        <end position="492"/>
    </location>
</feature>
<feature type="domain" description="Glycosyl hydrolase family 67 C-terminal" evidence="3">
    <location>
        <begin position="493"/>
        <end position="720"/>
    </location>
</feature>
<evidence type="ECO:0000259" key="4">
    <source>
        <dbReference type="Pfam" id="PF07488"/>
    </source>
</evidence>
<dbReference type="InterPro" id="IPR011395">
    <property type="entry name" value="Glyco_hydro_67_aGlcAse"/>
</dbReference>